<protein>
    <submittedName>
        <fullName evidence="1">Uncharacterized protein</fullName>
    </submittedName>
</protein>
<dbReference type="EMBL" id="MU394289">
    <property type="protein sequence ID" value="KAI6090950.1"/>
    <property type="molecule type" value="Genomic_DNA"/>
</dbReference>
<sequence length="145" mass="16092">MAGDFEAKEMAPDKTPFHNDSNWTFMYVILGLIPVAFVAVAVYSSCQNTAIKRGNDIEMATPSRRPRFPWKEPIETFQRRQHSNPYEAEAASIPPTPPPKDQEVGGHKGRRNQNIIYGVAISGNGDGDGESSSRKLSQDLENVPF</sequence>
<keyword evidence="2" id="KW-1185">Reference proteome</keyword>
<comment type="caution">
    <text evidence="1">The sequence shown here is derived from an EMBL/GenBank/DDBJ whole genome shotgun (WGS) entry which is preliminary data.</text>
</comment>
<accession>A0ACC0DEL4</accession>
<dbReference type="Proteomes" id="UP001497680">
    <property type="component" value="Unassembled WGS sequence"/>
</dbReference>
<evidence type="ECO:0000313" key="1">
    <source>
        <dbReference type="EMBL" id="KAI6090950.1"/>
    </source>
</evidence>
<reference evidence="1 2" key="1">
    <citation type="journal article" date="2022" name="New Phytol.">
        <title>Ecological generalism drives hyperdiversity of secondary metabolite gene clusters in xylarialean endophytes.</title>
        <authorList>
            <person name="Franco M.E.E."/>
            <person name="Wisecaver J.H."/>
            <person name="Arnold A.E."/>
            <person name="Ju Y.M."/>
            <person name="Slot J.C."/>
            <person name="Ahrendt S."/>
            <person name="Moore L.P."/>
            <person name="Eastman K.E."/>
            <person name="Scott K."/>
            <person name="Konkel Z."/>
            <person name="Mondo S.J."/>
            <person name="Kuo A."/>
            <person name="Hayes R.D."/>
            <person name="Haridas S."/>
            <person name="Andreopoulos B."/>
            <person name="Riley R."/>
            <person name="LaButti K."/>
            <person name="Pangilinan J."/>
            <person name="Lipzen A."/>
            <person name="Amirebrahimi M."/>
            <person name="Yan J."/>
            <person name="Adam C."/>
            <person name="Keymanesh K."/>
            <person name="Ng V."/>
            <person name="Louie K."/>
            <person name="Northen T."/>
            <person name="Drula E."/>
            <person name="Henrissat B."/>
            <person name="Hsieh H.M."/>
            <person name="Youens-Clark K."/>
            <person name="Lutzoni F."/>
            <person name="Miadlikowska J."/>
            <person name="Eastwood D.C."/>
            <person name="Hamelin R.C."/>
            <person name="Grigoriev I.V."/>
            <person name="U'Ren J.M."/>
        </authorList>
    </citation>
    <scope>NUCLEOTIDE SEQUENCE [LARGE SCALE GENOMIC DNA]</scope>
    <source>
        <strain evidence="1 2">ER1909</strain>
    </source>
</reference>
<evidence type="ECO:0000313" key="2">
    <source>
        <dbReference type="Proteomes" id="UP001497680"/>
    </source>
</evidence>
<organism evidence="1 2">
    <name type="scientific">Hypoxylon rubiginosum</name>
    <dbReference type="NCBI Taxonomy" id="110542"/>
    <lineage>
        <taxon>Eukaryota</taxon>
        <taxon>Fungi</taxon>
        <taxon>Dikarya</taxon>
        <taxon>Ascomycota</taxon>
        <taxon>Pezizomycotina</taxon>
        <taxon>Sordariomycetes</taxon>
        <taxon>Xylariomycetidae</taxon>
        <taxon>Xylariales</taxon>
        <taxon>Hypoxylaceae</taxon>
        <taxon>Hypoxylon</taxon>
    </lineage>
</organism>
<name>A0ACC0DEL4_9PEZI</name>
<gene>
    <name evidence="1" type="ORF">F4821DRAFT_255695</name>
</gene>
<proteinExistence type="predicted"/>